<dbReference type="STRING" id="1298598.JCM21714_4220"/>
<dbReference type="SUPFAM" id="SSF51679">
    <property type="entry name" value="Bacterial luciferase-like"/>
    <property type="match status" value="1"/>
</dbReference>
<comment type="caution">
    <text evidence="1">The sequence shown here is derived from an EMBL/GenBank/DDBJ whole genome shotgun (WGS) entry which is preliminary data.</text>
</comment>
<proteinExistence type="predicted"/>
<organism evidence="1 2">
    <name type="scientific">Gracilibacillus boraciitolerans JCM 21714</name>
    <dbReference type="NCBI Taxonomy" id="1298598"/>
    <lineage>
        <taxon>Bacteria</taxon>
        <taxon>Bacillati</taxon>
        <taxon>Bacillota</taxon>
        <taxon>Bacilli</taxon>
        <taxon>Bacillales</taxon>
        <taxon>Bacillaceae</taxon>
        <taxon>Gracilibacillus</taxon>
    </lineage>
</organism>
<protein>
    <submittedName>
        <fullName evidence="1">Luciferase-like monooxygenase</fullName>
    </submittedName>
</protein>
<accession>W4VP89</accession>
<reference evidence="1 2" key="1">
    <citation type="journal article" date="2014" name="Genome Announc.">
        <title>Draft Genome Sequence of the Boron-Tolerant and Moderately Halotolerant Bacterium Gracilibacillus boraciitolerans JCM 21714T.</title>
        <authorList>
            <person name="Ahmed I."/>
            <person name="Oshima K."/>
            <person name="Suda W."/>
            <person name="Kitamura K."/>
            <person name="Iida T."/>
            <person name="Ohmori Y."/>
            <person name="Fujiwara T."/>
            <person name="Hattori M."/>
            <person name="Ohkuma M."/>
        </authorList>
    </citation>
    <scope>NUCLEOTIDE SEQUENCE [LARGE SCALE GENOMIC DNA]</scope>
    <source>
        <strain evidence="1 2">JCM 21714</strain>
    </source>
</reference>
<dbReference type="EMBL" id="BAVS01000036">
    <property type="protein sequence ID" value="GAE95017.1"/>
    <property type="molecule type" value="Genomic_DNA"/>
</dbReference>
<sequence>MIGIAGHTFIRETEVEINKEFYPYYASYWKHLTKQGIGGAMGVARTDIGFITSKESSLFVGTPKQLVEKIVYQHQLFKHDRFYAQVDFGGQDLASVNKTIRLLVEYVMPEVKKHLYQ</sequence>
<gene>
    <name evidence="1" type="ORF">JCM21714_4220</name>
</gene>
<evidence type="ECO:0000313" key="2">
    <source>
        <dbReference type="Proteomes" id="UP000019102"/>
    </source>
</evidence>
<dbReference type="Proteomes" id="UP000019102">
    <property type="component" value="Unassembled WGS sequence"/>
</dbReference>
<name>W4VP89_9BACI</name>
<dbReference type="GO" id="GO:0016705">
    <property type="term" value="F:oxidoreductase activity, acting on paired donors, with incorporation or reduction of molecular oxygen"/>
    <property type="evidence" value="ECO:0007669"/>
    <property type="project" value="InterPro"/>
</dbReference>
<keyword evidence="1" id="KW-0560">Oxidoreductase</keyword>
<dbReference type="eggNOG" id="COG2141">
    <property type="taxonomic scope" value="Bacteria"/>
</dbReference>
<keyword evidence="1" id="KW-0503">Monooxygenase</keyword>
<dbReference type="Gene3D" id="3.20.20.30">
    <property type="entry name" value="Luciferase-like domain"/>
    <property type="match status" value="1"/>
</dbReference>
<dbReference type="GO" id="GO:0004497">
    <property type="term" value="F:monooxygenase activity"/>
    <property type="evidence" value="ECO:0007669"/>
    <property type="project" value="UniProtKB-KW"/>
</dbReference>
<keyword evidence="2" id="KW-1185">Reference proteome</keyword>
<dbReference type="InterPro" id="IPR036661">
    <property type="entry name" value="Luciferase-like_sf"/>
</dbReference>
<evidence type="ECO:0000313" key="1">
    <source>
        <dbReference type="EMBL" id="GAE95017.1"/>
    </source>
</evidence>
<dbReference type="AlphaFoldDB" id="W4VP89"/>